<dbReference type="PANTHER" id="PTHR12227">
    <property type="entry name" value="GLYCERATE KINASE"/>
    <property type="match status" value="1"/>
</dbReference>
<accession>A0A2A2JBJ3</accession>
<feature type="domain" description="MOFRL-associated" evidence="4">
    <location>
        <begin position="144"/>
        <end position="354"/>
    </location>
</feature>
<reference evidence="5 6" key="1">
    <citation type="journal article" date="2017" name="Curr. Biol.">
        <title>Genome architecture and evolution of a unichromosomal asexual nematode.</title>
        <authorList>
            <person name="Fradin H."/>
            <person name="Zegar C."/>
            <person name="Gutwein M."/>
            <person name="Lucas J."/>
            <person name="Kovtun M."/>
            <person name="Corcoran D."/>
            <person name="Baugh L.R."/>
            <person name="Kiontke K."/>
            <person name="Gunsalus K."/>
            <person name="Fitch D.H."/>
            <person name="Piano F."/>
        </authorList>
    </citation>
    <scope>NUCLEOTIDE SEQUENCE [LARGE SCALE GENOMIC DNA]</scope>
    <source>
        <strain evidence="5">PF1309</strain>
    </source>
</reference>
<sequence length="560" mass="61483">MCQNDSKESVIGNSVTWCILIQLLCTVLIIGIVALTYRNAKANFTKKLLQVDKRLQQITHRTNLQIPNTCLIEQIARHMKVEFDALEGDKSRRVEVILGKSVSMMLSSMNNAEGTSPLLGKSYQRNALEFDGTHLILKDQSDNSRKLVDLTGKRLFVAGFGKAVLAMFEGIPAELPVEEAIIIAPEAALKVSDESESLKFRYAIFFAARNNLPDENSVKATEEFVKFLKERDSAHSIFLFLISGGGSALLCSPVNGVSLEEKQTTINMLTSNGADIKQLNIVRQALSNVKGGRLLGKIQQSQAISLIISDIVGDPLEFIASGPTVIQTTQRKTAQEIIRDLNLEEKLPKNVDERVSIRREAAVHENVSNLIISSNKDFLNDLKNLLSDHNCGIVTDSITGDATEFGRELARLVMSRRVSNSWLTNLDRSSLSPSILLFGGETTVKIRGNGKGGRSQELALAFLVEILETSQTDDLKELPEFVLMAAGTDGQDGPTDADGAVLEKNDIDLQKISEILNSAKKSLENSDSYNFWSTFNEGKCHLKTGLTGTNVMDAIVLSLR</sequence>
<dbReference type="AlphaFoldDB" id="A0A2A2JBJ3"/>
<dbReference type="InterPro" id="IPR037035">
    <property type="entry name" value="GK-like_C_sf"/>
</dbReference>
<dbReference type="Gene3D" id="3.40.50.10180">
    <property type="entry name" value="Glycerate kinase, MOFRL-like N-terminal domain"/>
    <property type="match status" value="1"/>
</dbReference>
<feature type="transmembrane region" description="Helical" evidence="2">
    <location>
        <begin position="14"/>
        <end position="37"/>
    </location>
</feature>
<dbReference type="PANTHER" id="PTHR12227:SF0">
    <property type="entry name" value="GLYCERATE KINASE"/>
    <property type="match status" value="1"/>
</dbReference>
<evidence type="ECO:0008006" key="7">
    <source>
        <dbReference type="Google" id="ProtNLM"/>
    </source>
</evidence>
<evidence type="ECO:0000259" key="3">
    <source>
        <dbReference type="Pfam" id="PF05161"/>
    </source>
</evidence>
<dbReference type="SUPFAM" id="SSF82544">
    <property type="entry name" value="GckA/TtuD-like"/>
    <property type="match status" value="1"/>
</dbReference>
<evidence type="ECO:0000256" key="2">
    <source>
        <dbReference type="SAM" id="Phobius"/>
    </source>
</evidence>
<feature type="domain" description="MOFRL" evidence="3">
    <location>
        <begin position="435"/>
        <end position="553"/>
    </location>
</feature>
<organism evidence="5 6">
    <name type="scientific">Diploscapter pachys</name>
    <dbReference type="NCBI Taxonomy" id="2018661"/>
    <lineage>
        <taxon>Eukaryota</taxon>
        <taxon>Metazoa</taxon>
        <taxon>Ecdysozoa</taxon>
        <taxon>Nematoda</taxon>
        <taxon>Chromadorea</taxon>
        <taxon>Rhabditida</taxon>
        <taxon>Rhabditina</taxon>
        <taxon>Rhabditomorpha</taxon>
        <taxon>Rhabditoidea</taxon>
        <taxon>Rhabditidae</taxon>
        <taxon>Diploscapter</taxon>
    </lineage>
</organism>
<proteinExistence type="inferred from homology"/>
<protein>
    <recommendedName>
        <fullName evidence="7">MOFRL-associated domain-containing protein</fullName>
    </recommendedName>
</protein>
<dbReference type="InterPro" id="IPR038614">
    <property type="entry name" value="GK_N_sf"/>
</dbReference>
<dbReference type="Pfam" id="PF13660">
    <property type="entry name" value="DUF4147"/>
    <property type="match status" value="1"/>
</dbReference>
<keyword evidence="2" id="KW-0472">Membrane</keyword>
<dbReference type="Pfam" id="PF05161">
    <property type="entry name" value="MOFRL"/>
    <property type="match status" value="1"/>
</dbReference>
<name>A0A2A2JBJ3_9BILA</name>
<dbReference type="InterPro" id="IPR039760">
    <property type="entry name" value="MOFRL_protein"/>
</dbReference>
<dbReference type="InterPro" id="IPR007835">
    <property type="entry name" value="MOFRL"/>
</dbReference>
<dbReference type="GO" id="GO:0008887">
    <property type="term" value="F:glycerate kinase activity"/>
    <property type="evidence" value="ECO:0007669"/>
    <property type="project" value="InterPro"/>
</dbReference>
<keyword evidence="2" id="KW-0812">Transmembrane</keyword>
<dbReference type="EMBL" id="LIAE01010543">
    <property type="protein sequence ID" value="PAV59150.1"/>
    <property type="molecule type" value="Genomic_DNA"/>
</dbReference>
<keyword evidence="6" id="KW-1185">Reference proteome</keyword>
<evidence type="ECO:0000256" key="1">
    <source>
        <dbReference type="ARBA" id="ARBA00005393"/>
    </source>
</evidence>
<feature type="transmembrane region" description="Helical" evidence="2">
    <location>
        <begin position="237"/>
        <end position="259"/>
    </location>
</feature>
<dbReference type="GO" id="GO:0005737">
    <property type="term" value="C:cytoplasm"/>
    <property type="evidence" value="ECO:0007669"/>
    <property type="project" value="TreeGrafter"/>
</dbReference>
<evidence type="ECO:0000313" key="5">
    <source>
        <dbReference type="EMBL" id="PAV59150.1"/>
    </source>
</evidence>
<comment type="similarity">
    <text evidence="1">Belongs to the glycerate kinase type-2 family.</text>
</comment>
<dbReference type="InterPro" id="IPR025286">
    <property type="entry name" value="MOFRL_assoc_dom"/>
</dbReference>
<evidence type="ECO:0000259" key="4">
    <source>
        <dbReference type="Pfam" id="PF13660"/>
    </source>
</evidence>
<dbReference type="OrthoDB" id="44918at2759"/>
<keyword evidence="2" id="KW-1133">Transmembrane helix</keyword>
<comment type="caution">
    <text evidence="5">The sequence shown here is derived from an EMBL/GenBank/DDBJ whole genome shotgun (WGS) entry which is preliminary data.</text>
</comment>
<dbReference type="STRING" id="2018661.A0A2A2JBJ3"/>
<gene>
    <name evidence="5" type="ORF">WR25_10820</name>
</gene>
<dbReference type="Proteomes" id="UP000218231">
    <property type="component" value="Unassembled WGS sequence"/>
</dbReference>
<evidence type="ECO:0000313" key="6">
    <source>
        <dbReference type="Proteomes" id="UP000218231"/>
    </source>
</evidence>
<dbReference type="Gene3D" id="3.40.1480.10">
    <property type="entry name" value="MOFRL domain"/>
    <property type="match status" value="1"/>
</dbReference>